<evidence type="ECO:0000313" key="4">
    <source>
        <dbReference type="WBParaSite" id="Gr19_v10_g57.t1"/>
    </source>
</evidence>
<feature type="compositionally biased region" description="Low complexity" evidence="1">
    <location>
        <begin position="601"/>
        <end position="610"/>
    </location>
</feature>
<evidence type="ECO:0000259" key="2">
    <source>
        <dbReference type="Pfam" id="PF08174"/>
    </source>
</evidence>
<name>A0A914I0C9_GLORO</name>
<dbReference type="Pfam" id="PF08174">
    <property type="entry name" value="Anillin"/>
    <property type="match status" value="1"/>
</dbReference>
<proteinExistence type="predicted"/>
<evidence type="ECO:0000313" key="3">
    <source>
        <dbReference type="Proteomes" id="UP000887572"/>
    </source>
</evidence>
<dbReference type="AlphaFoldDB" id="A0A914I0C9"/>
<dbReference type="InterPro" id="IPR012966">
    <property type="entry name" value="AHD"/>
</dbReference>
<feature type="region of interest" description="Disordered" evidence="1">
    <location>
        <begin position="454"/>
        <end position="473"/>
    </location>
</feature>
<protein>
    <submittedName>
        <fullName evidence="4">Anillin homology domain-containing protein</fullName>
    </submittedName>
</protein>
<feature type="compositionally biased region" description="Polar residues" evidence="1">
    <location>
        <begin position="707"/>
        <end position="719"/>
    </location>
</feature>
<reference evidence="4" key="1">
    <citation type="submission" date="2022-11" db="UniProtKB">
        <authorList>
            <consortium name="WormBaseParasite"/>
        </authorList>
    </citation>
    <scope>IDENTIFICATION</scope>
</reference>
<accession>A0A914I0C9</accession>
<dbReference type="Proteomes" id="UP000887572">
    <property type="component" value="Unplaced"/>
</dbReference>
<feature type="compositionally biased region" description="Basic and acidic residues" evidence="1">
    <location>
        <begin position="454"/>
        <end position="465"/>
    </location>
</feature>
<dbReference type="PANTHER" id="PTHR21538:SF24">
    <property type="entry name" value="PH DOMAIN-CONTAINING PROTEIN"/>
    <property type="match status" value="1"/>
</dbReference>
<dbReference type="GO" id="GO:0031106">
    <property type="term" value="P:septin ring organization"/>
    <property type="evidence" value="ECO:0007669"/>
    <property type="project" value="TreeGrafter"/>
</dbReference>
<evidence type="ECO:0000256" key="1">
    <source>
        <dbReference type="SAM" id="MobiDB-lite"/>
    </source>
</evidence>
<dbReference type="InterPro" id="IPR051364">
    <property type="entry name" value="Cytokinesis/Rho-signaling"/>
</dbReference>
<dbReference type="GO" id="GO:0005826">
    <property type="term" value="C:actomyosin contractile ring"/>
    <property type="evidence" value="ECO:0007669"/>
    <property type="project" value="TreeGrafter"/>
</dbReference>
<feature type="compositionally biased region" description="Polar residues" evidence="1">
    <location>
        <begin position="495"/>
        <end position="522"/>
    </location>
</feature>
<keyword evidence="3" id="KW-1185">Reference proteome</keyword>
<dbReference type="GO" id="GO:0000915">
    <property type="term" value="P:actomyosin contractile ring assembly"/>
    <property type="evidence" value="ECO:0007669"/>
    <property type="project" value="TreeGrafter"/>
</dbReference>
<feature type="domain" description="Anillin homology" evidence="2">
    <location>
        <begin position="39"/>
        <end position="146"/>
    </location>
</feature>
<feature type="region of interest" description="Disordered" evidence="1">
    <location>
        <begin position="707"/>
        <end position="737"/>
    </location>
</feature>
<feature type="region of interest" description="Disordered" evidence="1">
    <location>
        <begin position="430"/>
        <end position="449"/>
    </location>
</feature>
<organism evidence="3 4">
    <name type="scientific">Globodera rostochiensis</name>
    <name type="common">Golden nematode worm</name>
    <name type="synonym">Heterodera rostochiensis</name>
    <dbReference type="NCBI Taxonomy" id="31243"/>
    <lineage>
        <taxon>Eukaryota</taxon>
        <taxon>Metazoa</taxon>
        <taxon>Ecdysozoa</taxon>
        <taxon>Nematoda</taxon>
        <taxon>Chromadorea</taxon>
        <taxon>Rhabditida</taxon>
        <taxon>Tylenchina</taxon>
        <taxon>Tylenchomorpha</taxon>
        <taxon>Tylenchoidea</taxon>
        <taxon>Heteroderidae</taxon>
        <taxon>Heteroderinae</taxon>
        <taxon>Globodera</taxon>
    </lineage>
</organism>
<feature type="region of interest" description="Disordered" evidence="1">
    <location>
        <begin position="481"/>
        <end position="539"/>
    </location>
</feature>
<feature type="compositionally biased region" description="Acidic residues" evidence="1">
    <location>
        <begin position="431"/>
        <end position="440"/>
    </location>
</feature>
<dbReference type="PANTHER" id="PTHR21538">
    <property type="entry name" value="ANILLIN/RHOTEKIN RTKN"/>
    <property type="match status" value="1"/>
</dbReference>
<sequence>MLKFQRSSKNATDSPTLSSRSLPPDRRCSFVSSQLGQSRAVVVIRKISVPLAWPVEEYFSARKDWREFILQLVLRTADGKEFVSKPMEKINRTYTDVNFPDEFIFTDQAHNFTIELTVYCRRTDKSGTNSSKVHTFSRSLGRSLGQSWKRYVQQQHEQQQQREIASSNGPNKSFLEMLRRAGEEEDKRRSLGLPPLMLDEEHMADHGQPSQMCAVGNAHFRLQNASLSGRVHNYAMDKLPATAAVERQELLPIYGSVCAQILLQPSSLVSPLAHGSLDIFLPDQGILHQRLRCSLQGGQLKCWDLEAGNSENASRSSNWSLISLSPGKVPILTLPINEATRVEKTAFPTAFRLIFNAQEQTNLTTTNILCICATRSALLGWRSALQLQILDCSVWSDFALRLRNPHGAGLGPLVGAAGPPTFQRLVGMETTDNEEDDGTEDSLKIRNITPIDDKMPISKNEERPRASSSASMLFRKELPMSSIKHGPNGFESKNGAASHQKALSRTTLLDTSGQLTMTTGTFGESRASAPASPSLSIIRRKTMQTAADDVTDNRSPSILRRFSQRPRQNISWSLRELCPAEQQNGATDFFMNNSLDLTPLSPETSMSPPTIEEEEPEDEIETIDKNKHKKMDENEHQQSNYVISLQIKPHETNDNCPIDSSFKSAPTGTMPTMEMNANEKTTLLTSPISSSTPTGNNHLIHCIKVNASASSPNDNTSAPSKEMHKNNRPFHVNNGLSQSPARWTRAHIGRSETWHFARIGEACTRL</sequence>
<feature type="region of interest" description="Disordered" evidence="1">
    <location>
        <begin position="599"/>
        <end position="619"/>
    </location>
</feature>
<dbReference type="GO" id="GO:0000281">
    <property type="term" value="P:mitotic cytokinesis"/>
    <property type="evidence" value="ECO:0007669"/>
    <property type="project" value="TreeGrafter"/>
</dbReference>
<dbReference type="WBParaSite" id="Gr19_v10_g57.t1">
    <property type="protein sequence ID" value="Gr19_v10_g57.t1"/>
    <property type="gene ID" value="Gr19_v10_g57"/>
</dbReference>
<feature type="compositionally biased region" description="Low complexity" evidence="1">
    <location>
        <begin position="525"/>
        <end position="537"/>
    </location>
</feature>
<feature type="compositionally biased region" description="Polar residues" evidence="1">
    <location>
        <begin position="1"/>
        <end position="21"/>
    </location>
</feature>
<feature type="region of interest" description="Disordered" evidence="1">
    <location>
        <begin position="1"/>
        <end position="25"/>
    </location>
</feature>